<accession>Q1ATB4</accession>
<reference evidence="2 3" key="1">
    <citation type="submission" date="2006-06" db="EMBL/GenBank/DDBJ databases">
        <title>Complete sequence of Rubrobacter xylanophilus DSM 9941.</title>
        <authorList>
            <consortium name="US DOE Joint Genome Institute"/>
            <person name="Copeland A."/>
            <person name="Lucas S."/>
            <person name="Lapidus A."/>
            <person name="Barry K."/>
            <person name="Detter J.C."/>
            <person name="Glavina del Rio T."/>
            <person name="Hammon N."/>
            <person name="Israni S."/>
            <person name="Dalin E."/>
            <person name="Tice H."/>
            <person name="Pitluck S."/>
            <person name="Munk A.C."/>
            <person name="Brettin T."/>
            <person name="Bruce D."/>
            <person name="Han C."/>
            <person name="Tapia R."/>
            <person name="Gilna P."/>
            <person name="Schmutz J."/>
            <person name="Larimer F."/>
            <person name="Land M."/>
            <person name="Hauser L."/>
            <person name="Kyrpides N."/>
            <person name="Lykidis A."/>
            <person name="da Costa M.S."/>
            <person name="Rainey F.A."/>
            <person name="Empadinhas N."/>
            <person name="Jolivet E."/>
            <person name="Battista J.R."/>
            <person name="Richardson P."/>
        </authorList>
    </citation>
    <scope>NUCLEOTIDE SEQUENCE [LARGE SCALE GENOMIC DNA]</scope>
    <source>
        <strain evidence="3">DSM 9941 / JCM 11954 / NBRC 16129 / PRD-1</strain>
    </source>
</reference>
<dbReference type="InterPro" id="IPR050228">
    <property type="entry name" value="Carboxylesterase_BioH"/>
</dbReference>
<keyword evidence="2" id="KW-0378">Hydrolase</keyword>
<dbReference type="InterPro" id="IPR000073">
    <property type="entry name" value="AB_hydrolase_1"/>
</dbReference>
<dbReference type="RefSeq" id="WP_011565377.1">
    <property type="nucleotide sequence ID" value="NC_008148.1"/>
</dbReference>
<proteinExistence type="predicted"/>
<dbReference type="PhylomeDB" id="Q1ATB4"/>
<dbReference type="SUPFAM" id="SSF53474">
    <property type="entry name" value="alpha/beta-Hydrolases"/>
    <property type="match status" value="1"/>
</dbReference>
<evidence type="ECO:0000259" key="1">
    <source>
        <dbReference type="Pfam" id="PF12697"/>
    </source>
</evidence>
<sequence length="251" mass="26915">MAGNGPMKEAWIKAGDLPLYTRILGDRSAGVPVVLVHGIGVAGRLMLPLGERLSASRQVYVPDLPGFGKSPGPRRALGVPGLAGCLAAWARSAGLRRAAFLGNSFGCQVAVELAVRHPGLAYRLVLQAPTMDPAARSCVRQVARWLKDLPGERASQAPLSLADYRSCGLRRLLATFRCALRDPIEEKLPRVRAPVLVVRGAADPIVPRRWAERAAGLPPNGRLLTLSGAPHALVYARPDELARAILPFLRE</sequence>
<evidence type="ECO:0000313" key="2">
    <source>
        <dbReference type="EMBL" id="ABG05364.1"/>
    </source>
</evidence>
<dbReference type="ESTHER" id="rubxd-q1atb4">
    <property type="family name" value="6_AlphaBeta_hydrolase"/>
</dbReference>
<dbReference type="eggNOG" id="COG1073">
    <property type="taxonomic scope" value="Bacteria"/>
</dbReference>
<dbReference type="PRINTS" id="PR00111">
    <property type="entry name" value="ABHYDROLASE"/>
</dbReference>
<dbReference type="GO" id="GO:0016787">
    <property type="term" value="F:hydrolase activity"/>
    <property type="evidence" value="ECO:0007669"/>
    <property type="project" value="UniProtKB-KW"/>
</dbReference>
<evidence type="ECO:0000313" key="3">
    <source>
        <dbReference type="Proteomes" id="UP000006637"/>
    </source>
</evidence>
<gene>
    <name evidence="2" type="ordered locus">Rxyl_2437</name>
</gene>
<dbReference type="InterPro" id="IPR029058">
    <property type="entry name" value="AB_hydrolase_fold"/>
</dbReference>
<organism evidence="2 3">
    <name type="scientific">Rubrobacter xylanophilus (strain DSM 9941 / JCM 11954 / NBRC 16129 / PRD-1)</name>
    <dbReference type="NCBI Taxonomy" id="266117"/>
    <lineage>
        <taxon>Bacteria</taxon>
        <taxon>Bacillati</taxon>
        <taxon>Actinomycetota</taxon>
        <taxon>Rubrobacteria</taxon>
        <taxon>Rubrobacterales</taxon>
        <taxon>Rubrobacteraceae</taxon>
        <taxon>Rubrobacter</taxon>
    </lineage>
</organism>
<dbReference type="STRING" id="266117.Rxyl_2437"/>
<dbReference type="AlphaFoldDB" id="Q1ATB4"/>
<dbReference type="EMBL" id="CP000386">
    <property type="protein sequence ID" value="ABG05364.1"/>
    <property type="molecule type" value="Genomic_DNA"/>
</dbReference>
<dbReference type="PANTHER" id="PTHR43194">
    <property type="entry name" value="HYDROLASE ALPHA/BETA FOLD FAMILY"/>
    <property type="match status" value="1"/>
</dbReference>
<dbReference type="KEGG" id="rxy:Rxyl_2437"/>
<dbReference type="Pfam" id="PF12697">
    <property type="entry name" value="Abhydrolase_6"/>
    <property type="match status" value="1"/>
</dbReference>
<name>Q1ATB4_RUBXD</name>
<dbReference type="Proteomes" id="UP000006637">
    <property type="component" value="Chromosome"/>
</dbReference>
<protein>
    <submittedName>
        <fullName evidence="2">Alpha/beta hydrolase fold</fullName>
    </submittedName>
</protein>
<feature type="domain" description="AB hydrolase-1" evidence="1">
    <location>
        <begin position="33"/>
        <end position="244"/>
    </location>
</feature>
<keyword evidence="3" id="KW-1185">Reference proteome</keyword>
<dbReference type="PANTHER" id="PTHR43194:SF5">
    <property type="entry name" value="PIMELOYL-[ACYL-CARRIER PROTEIN] METHYL ESTER ESTERASE"/>
    <property type="match status" value="1"/>
</dbReference>
<dbReference type="Gene3D" id="3.40.50.1820">
    <property type="entry name" value="alpha/beta hydrolase"/>
    <property type="match status" value="1"/>
</dbReference>
<dbReference type="HOGENOM" id="CLU_020336_13_8_11"/>